<evidence type="ECO:0000256" key="1">
    <source>
        <dbReference type="SAM" id="MobiDB-lite"/>
    </source>
</evidence>
<accession>A0ABR4I1E2</accession>
<feature type="region of interest" description="Disordered" evidence="1">
    <location>
        <begin position="140"/>
        <end position="165"/>
    </location>
</feature>
<comment type="caution">
    <text evidence="2">The sequence shown here is derived from an EMBL/GenBank/DDBJ whole genome shotgun (WGS) entry which is preliminary data.</text>
</comment>
<reference evidence="2 3" key="1">
    <citation type="submission" date="2024-07" db="EMBL/GenBank/DDBJ databases">
        <title>Section-level genome sequencing and comparative genomics of Aspergillus sections Usti and Cavernicolus.</title>
        <authorList>
            <consortium name="Lawrence Berkeley National Laboratory"/>
            <person name="Nybo J.L."/>
            <person name="Vesth T.C."/>
            <person name="Theobald S."/>
            <person name="Frisvad J.C."/>
            <person name="Larsen T.O."/>
            <person name="Kjaerboelling I."/>
            <person name="Rothschild-Mancinelli K."/>
            <person name="Lyhne E.K."/>
            <person name="Kogle M.E."/>
            <person name="Barry K."/>
            <person name="Clum A."/>
            <person name="Na H."/>
            <person name="Ledsgaard L."/>
            <person name="Lin J."/>
            <person name="Lipzen A."/>
            <person name="Kuo A."/>
            <person name="Riley R."/>
            <person name="Mondo S."/>
            <person name="Labutti K."/>
            <person name="Haridas S."/>
            <person name="Pangalinan J."/>
            <person name="Salamov A.A."/>
            <person name="Simmons B.A."/>
            <person name="Magnuson J.K."/>
            <person name="Chen J."/>
            <person name="Drula E."/>
            <person name="Henrissat B."/>
            <person name="Wiebenga A."/>
            <person name="Lubbers R.J."/>
            <person name="Gomes A.C."/>
            <person name="Makela M.R."/>
            <person name="Stajich J."/>
            <person name="Grigoriev I.V."/>
            <person name="Mortensen U.H."/>
            <person name="De Vries R.P."/>
            <person name="Baker S.E."/>
            <person name="Andersen M.R."/>
        </authorList>
    </citation>
    <scope>NUCLEOTIDE SEQUENCE [LARGE SCALE GENOMIC DNA]</scope>
    <source>
        <strain evidence="2 3">CBS 588.65</strain>
    </source>
</reference>
<keyword evidence="3" id="KW-1185">Reference proteome</keyword>
<gene>
    <name evidence="2" type="ORF">BJX63DRAFT_378418</name>
</gene>
<feature type="compositionally biased region" description="Gly residues" evidence="1">
    <location>
        <begin position="107"/>
        <end position="118"/>
    </location>
</feature>
<feature type="compositionally biased region" description="Basic and acidic residues" evidence="1">
    <location>
        <begin position="94"/>
        <end position="106"/>
    </location>
</feature>
<feature type="compositionally biased region" description="Low complexity" evidence="1">
    <location>
        <begin position="148"/>
        <end position="165"/>
    </location>
</feature>
<feature type="region of interest" description="Disordered" evidence="1">
    <location>
        <begin position="94"/>
        <end position="119"/>
    </location>
</feature>
<dbReference type="Proteomes" id="UP001610334">
    <property type="component" value="Unassembled WGS sequence"/>
</dbReference>
<protein>
    <submittedName>
        <fullName evidence="2">Uncharacterized protein</fullName>
    </submittedName>
</protein>
<organism evidence="2 3">
    <name type="scientific">Aspergillus granulosus</name>
    <dbReference type="NCBI Taxonomy" id="176169"/>
    <lineage>
        <taxon>Eukaryota</taxon>
        <taxon>Fungi</taxon>
        <taxon>Dikarya</taxon>
        <taxon>Ascomycota</taxon>
        <taxon>Pezizomycotina</taxon>
        <taxon>Eurotiomycetes</taxon>
        <taxon>Eurotiomycetidae</taxon>
        <taxon>Eurotiales</taxon>
        <taxon>Aspergillaceae</taxon>
        <taxon>Aspergillus</taxon>
        <taxon>Aspergillus subgen. Nidulantes</taxon>
    </lineage>
</organism>
<sequence length="165" mass="18081">MCSARDGEAERRGDDCKSNGQSGRYLIDRTLNPVQIIVSGKLLRYVSGGYAVRLNESLSGMQNVGQGRRSEGSMLWRENQEGKTGFSFLLHPTRRESCSSRSRNGERGLGGGKIGGMGRTLHKSRREALGRSGQAACLTRRDWDQSQPDNCPPANTTNTAFTRAT</sequence>
<evidence type="ECO:0000313" key="3">
    <source>
        <dbReference type="Proteomes" id="UP001610334"/>
    </source>
</evidence>
<proteinExistence type="predicted"/>
<name>A0ABR4I1E2_9EURO</name>
<dbReference type="EMBL" id="JBFXLT010000004">
    <property type="protein sequence ID" value="KAL2821520.1"/>
    <property type="molecule type" value="Genomic_DNA"/>
</dbReference>
<evidence type="ECO:0000313" key="2">
    <source>
        <dbReference type="EMBL" id="KAL2821520.1"/>
    </source>
</evidence>